<dbReference type="Gene3D" id="3.30.200.20">
    <property type="entry name" value="Phosphorylase Kinase, domain 1"/>
    <property type="match status" value="1"/>
</dbReference>
<sequence>MSSALTPDVFLTGTTLQQGKYRLDSILSQSDSLIIYRATHRCLDKTVTIQTLRNRPELNPNQPRIVQRFISAAQRAAQASHPHLIHINDLFVELELPFLVMDHLVGESLGELTAKHSFSEEKAVEYIFQVAPALSALHRQNCLHGSLQPEHLLLQAADNRIVLTDLGLEKSLMSGSLNSGSAGYIAPEQYSSNQGLSPATDVYALAATFYTLLTGHRPVCATSRQQTSLPSPRQFYPQLSHASEQAVFTGMALRASERPQSIEQWLALLRPMPPSKPPKIKATVTHLQKTTQLQGASTAKPSSAPLKPHRQVPNATAEAEVAASLLVPPSTPLKDMSTRSKPLTHPNHPKFPTRFLWLTSAIAGVMGLGFGFVLRFNYLSQFSAPQAVSPKSTKVQKESFPPRPKAESSDLNPTNNAVGNLAPEPGPRPQDFANVEEPVKRENITGTAGRQTLRSSQPAPRDSIVESEIGEIPHELTPAGLAIPQEDNSPALSDWADIVPSQSAYQTTSPVDEEADRPAEVSPLPEDFDLSDAPDREFLTPQI</sequence>
<feature type="compositionally biased region" description="Polar residues" evidence="5">
    <location>
        <begin position="444"/>
        <end position="458"/>
    </location>
</feature>
<organism evidence="8 9">
    <name type="scientific">Acaryochloris thomasi RCC1774</name>
    <dbReference type="NCBI Taxonomy" id="1764569"/>
    <lineage>
        <taxon>Bacteria</taxon>
        <taxon>Bacillati</taxon>
        <taxon>Cyanobacteriota</taxon>
        <taxon>Cyanophyceae</taxon>
        <taxon>Acaryochloridales</taxon>
        <taxon>Acaryochloridaceae</taxon>
        <taxon>Acaryochloris</taxon>
        <taxon>Acaryochloris thomasi</taxon>
    </lineage>
</organism>
<dbReference type="EC" id="2.7.11.1" evidence="8"/>
<dbReference type="EMBL" id="PQWO01000008">
    <property type="protein sequence ID" value="PZD72734.1"/>
    <property type="molecule type" value="Genomic_DNA"/>
</dbReference>
<evidence type="ECO:0000259" key="7">
    <source>
        <dbReference type="PROSITE" id="PS50011"/>
    </source>
</evidence>
<dbReference type="Gene3D" id="1.10.510.10">
    <property type="entry name" value="Transferase(Phosphotransferase) domain 1"/>
    <property type="match status" value="1"/>
</dbReference>
<comment type="caution">
    <text evidence="8">The sequence shown here is derived from an EMBL/GenBank/DDBJ whole genome shotgun (WGS) entry which is preliminary data.</text>
</comment>
<evidence type="ECO:0000256" key="1">
    <source>
        <dbReference type="ARBA" id="ARBA00022679"/>
    </source>
</evidence>
<protein>
    <submittedName>
        <fullName evidence="8">Serine/threonine-protein kinase PK-1</fullName>
        <ecNumber evidence="8">2.7.11.1</ecNumber>
    </submittedName>
</protein>
<dbReference type="GO" id="GO:0004674">
    <property type="term" value="F:protein serine/threonine kinase activity"/>
    <property type="evidence" value="ECO:0007669"/>
    <property type="project" value="UniProtKB-EC"/>
</dbReference>
<keyword evidence="3 8" id="KW-0418">Kinase</keyword>
<dbReference type="PANTHER" id="PTHR43289">
    <property type="entry name" value="MITOGEN-ACTIVATED PROTEIN KINASE KINASE KINASE 20-RELATED"/>
    <property type="match status" value="1"/>
</dbReference>
<dbReference type="AlphaFoldDB" id="A0A2W1JRV2"/>
<keyword evidence="9" id="KW-1185">Reference proteome</keyword>
<dbReference type="InterPro" id="IPR011009">
    <property type="entry name" value="Kinase-like_dom_sf"/>
</dbReference>
<evidence type="ECO:0000256" key="3">
    <source>
        <dbReference type="ARBA" id="ARBA00022777"/>
    </source>
</evidence>
<dbReference type="PANTHER" id="PTHR43289:SF34">
    <property type="entry name" value="SERINE_THREONINE-PROTEIN KINASE YBDM-RELATED"/>
    <property type="match status" value="1"/>
</dbReference>
<feature type="region of interest" description="Disordered" evidence="5">
    <location>
        <begin position="503"/>
        <end position="543"/>
    </location>
</feature>
<proteinExistence type="predicted"/>
<keyword evidence="6" id="KW-1133">Transmembrane helix</keyword>
<keyword evidence="1 8" id="KW-0808">Transferase</keyword>
<evidence type="ECO:0000256" key="6">
    <source>
        <dbReference type="SAM" id="Phobius"/>
    </source>
</evidence>
<dbReference type="SUPFAM" id="SSF56112">
    <property type="entry name" value="Protein kinase-like (PK-like)"/>
    <property type="match status" value="1"/>
</dbReference>
<dbReference type="CDD" id="cd14014">
    <property type="entry name" value="STKc_PknB_like"/>
    <property type="match status" value="1"/>
</dbReference>
<feature type="region of interest" description="Disordered" evidence="5">
    <location>
        <begin position="385"/>
        <end position="462"/>
    </location>
</feature>
<keyword evidence="6" id="KW-0472">Membrane</keyword>
<feature type="compositionally biased region" description="Basic and acidic residues" evidence="5">
    <location>
        <begin position="533"/>
        <end position="543"/>
    </location>
</feature>
<evidence type="ECO:0000256" key="2">
    <source>
        <dbReference type="ARBA" id="ARBA00022741"/>
    </source>
</evidence>
<evidence type="ECO:0000313" key="9">
    <source>
        <dbReference type="Proteomes" id="UP000248857"/>
    </source>
</evidence>
<dbReference type="Proteomes" id="UP000248857">
    <property type="component" value="Unassembled WGS sequence"/>
</dbReference>
<dbReference type="Pfam" id="PF00069">
    <property type="entry name" value="Pkinase"/>
    <property type="match status" value="1"/>
</dbReference>
<feature type="transmembrane region" description="Helical" evidence="6">
    <location>
        <begin position="355"/>
        <end position="374"/>
    </location>
</feature>
<dbReference type="InterPro" id="IPR000719">
    <property type="entry name" value="Prot_kinase_dom"/>
</dbReference>
<dbReference type="OrthoDB" id="581647at2"/>
<dbReference type="SMART" id="SM00220">
    <property type="entry name" value="S_TKc"/>
    <property type="match status" value="1"/>
</dbReference>
<dbReference type="PROSITE" id="PS50011">
    <property type="entry name" value="PROTEIN_KINASE_DOM"/>
    <property type="match status" value="1"/>
</dbReference>
<dbReference type="GO" id="GO:0005524">
    <property type="term" value="F:ATP binding"/>
    <property type="evidence" value="ECO:0007669"/>
    <property type="project" value="UniProtKB-KW"/>
</dbReference>
<name>A0A2W1JRV2_9CYAN</name>
<dbReference type="RefSeq" id="WP_110986739.1">
    <property type="nucleotide sequence ID" value="NZ_CAWNWM010000008.1"/>
</dbReference>
<accession>A0A2W1JRV2</accession>
<evidence type="ECO:0000256" key="5">
    <source>
        <dbReference type="SAM" id="MobiDB-lite"/>
    </source>
</evidence>
<evidence type="ECO:0000256" key="4">
    <source>
        <dbReference type="ARBA" id="ARBA00022840"/>
    </source>
</evidence>
<keyword evidence="4" id="KW-0067">ATP-binding</keyword>
<keyword evidence="2" id="KW-0547">Nucleotide-binding</keyword>
<gene>
    <name evidence="8" type="primary">spk1</name>
    <name evidence="8" type="ORF">C1752_03297</name>
</gene>
<feature type="domain" description="Protein kinase" evidence="7">
    <location>
        <begin position="21"/>
        <end position="273"/>
    </location>
</feature>
<keyword evidence="6" id="KW-0812">Transmembrane</keyword>
<feature type="region of interest" description="Disordered" evidence="5">
    <location>
        <begin position="293"/>
        <end position="348"/>
    </location>
</feature>
<feature type="compositionally biased region" description="Polar residues" evidence="5">
    <location>
        <begin position="409"/>
        <end position="418"/>
    </location>
</feature>
<reference evidence="8 9" key="1">
    <citation type="journal article" date="2018" name="Sci. Rep.">
        <title>A novel species of the marine cyanobacterium Acaryochloris with a unique pigment content and lifestyle.</title>
        <authorList>
            <person name="Partensky F."/>
            <person name="Six C."/>
            <person name="Ratin M."/>
            <person name="Garczarek L."/>
            <person name="Vaulot D."/>
            <person name="Probert I."/>
            <person name="Calteau A."/>
            <person name="Gourvil P."/>
            <person name="Marie D."/>
            <person name="Grebert T."/>
            <person name="Bouchier C."/>
            <person name="Le Panse S."/>
            <person name="Gachenot M."/>
            <person name="Rodriguez F."/>
            <person name="Garrido J.L."/>
        </authorList>
    </citation>
    <scope>NUCLEOTIDE SEQUENCE [LARGE SCALE GENOMIC DNA]</scope>
    <source>
        <strain evidence="8 9">RCC1774</strain>
    </source>
</reference>
<evidence type="ECO:0000313" key="8">
    <source>
        <dbReference type="EMBL" id="PZD72734.1"/>
    </source>
</evidence>